<evidence type="ECO:0000256" key="6">
    <source>
        <dbReference type="ARBA" id="ARBA00022840"/>
    </source>
</evidence>
<dbReference type="SUPFAM" id="SSF81660">
    <property type="entry name" value="Metal cation-transporting ATPase, ATP-binding domain N"/>
    <property type="match status" value="1"/>
</dbReference>
<feature type="transmembrane region" description="Helical" evidence="12">
    <location>
        <begin position="223"/>
        <end position="242"/>
    </location>
</feature>
<dbReference type="InterPro" id="IPR001757">
    <property type="entry name" value="P_typ_ATPase"/>
</dbReference>
<evidence type="ECO:0000256" key="4">
    <source>
        <dbReference type="ARBA" id="ARBA00022723"/>
    </source>
</evidence>
<gene>
    <name evidence="14" type="primary">g934</name>
    <name evidence="14" type="ORF">VP750_LOCUS813</name>
</gene>
<dbReference type="NCBIfam" id="TIGR01494">
    <property type="entry name" value="ATPase_P-type"/>
    <property type="match status" value="1"/>
</dbReference>
<comment type="caution">
    <text evidence="14">The sequence shown here is derived from an EMBL/GenBank/DDBJ whole genome shotgun (WGS) entry which is preliminary data.</text>
</comment>
<evidence type="ECO:0000313" key="14">
    <source>
        <dbReference type="EMBL" id="CAL5219154.1"/>
    </source>
</evidence>
<protein>
    <submittedName>
        <fullName evidence="14">G934 protein</fullName>
    </submittedName>
</protein>
<organism evidence="14 15">
    <name type="scientific">Coccomyxa viridis</name>
    <dbReference type="NCBI Taxonomy" id="1274662"/>
    <lineage>
        <taxon>Eukaryota</taxon>
        <taxon>Viridiplantae</taxon>
        <taxon>Chlorophyta</taxon>
        <taxon>core chlorophytes</taxon>
        <taxon>Trebouxiophyceae</taxon>
        <taxon>Trebouxiophyceae incertae sedis</taxon>
        <taxon>Coccomyxaceae</taxon>
        <taxon>Coccomyxa</taxon>
    </lineage>
</organism>
<dbReference type="PANTHER" id="PTHR45630:SF7">
    <property type="entry name" value="ENDOPLASMIC RETICULUM TRANSMEMBRANE HELIX TRANSLOCASE"/>
    <property type="match status" value="1"/>
</dbReference>
<dbReference type="Gene3D" id="2.70.150.10">
    <property type="entry name" value="Calcium-transporting ATPase, cytoplasmic transduction domain A"/>
    <property type="match status" value="1"/>
</dbReference>
<feature type="transmembrane region" description="Helical" evidence="12">
    <location>
        <begin position="1185"/>
        <end position="1204"/>
    </location>
</feature>
<keyword evidence="7" id="KW-0460">Magnesium</keyword>
<evidence type="ECO:0000256" key="9">
    <source>
        <dbReference type="ARBA" id="ARBA00022989"/>
    </source>
</evidence>
<dbReference type="Proteomes" id="UP001497392">
    <property type="component" value="Unassembled WGS sequence"/>
</dbReference>
<feature type="domain" description="P-type ATPase A" evidence="13">
    <location>
        <begin position="261"/>
        <end position="406"/>
    </location>
</feature>
<dbReference type="InterPro" id="IPR059000">
    <property type="entry name" value="ATPase_P-type_domA"/>
</dbReference>
<evidence type="ECO:0000256" key="2">
    <source>
        <dbReference type="ARBA" id="ARBA00006000"/>
    </source>
</evidence>
<evidence type="ECO:0000256" key="7">
    <source>
        <dbReference type="ARBA" id="ARBA00022842"/>
    </source>
</evidence>
<feature type="compositionally biased region" description="Gly residues" evidence="11">
    <location>
        <begin position="925"/>
        <end position="949"/>
    </location>
</feature>
<evidence type="ECO:0000256" key="12">
    <source>
        <dbReference type="SAM" id="Phobius"/>
    </source>
</evidence>
<dbReference type="SUPFAM" id="SSF56784">
    <property type="entry name" value="HAD-like"/>
    <property type="match status" value="1"/>
</dbReference>
<feature type="compositionally biased region" description="Gly residues" evidence="11">
    <location>
        <begin position="901"/>
        <end position="912"/>
    </location>
</feature>
<keyword evidence="5" id="KW-0547">Nucleotide-binding</keyword>
<dbReference type="Pfam" id="PF00122">
    <property type="entry name" value="E1-E2_ATPase"/>
    <property type="match status" value="1"/>
</dbReference>
<dbReference type="NCBIfam" id="TIGR01657">
    <property type="entry name" value="P-ATPase-V"/>
    <property type="match status" value="1"/>
</dbReference>
<dbReference type="EMBL" id="CAXHTA020000002">
    <property type="protein sequence ID" value="CAL5219154.1"/>
    <property type="molecule type" value="Genomic_DNA"/>
</dbReference>
<keyword evidence="8" id="KW-1278">Translocase</keyword>
<feature type="region of interest" description="Disordered" evidence="11">
    <location>
        <begin position="899"/>
        <end position="958"/>
    </location>
</feature>
<dbReference type="SUPFAM" id="SSF81653">
    <property type="entry name" value="Calcium ATPase, transduction domain A"/>
    <property type="match status" value="1"/>
</dbReference>
<dbReference type="InterPro" id="IPR044492">
    <property type="entry name" value="P_typ_ATPase_HD_dom"/>
</dbReference>
<keyword evidence="3 12" id="KW-0812">Transmembrane</keyword>
<name>A0ABP1FKT3_9CHLO</name>
<dbReference type="InterPro" id="IPR018303">
    <property type="entry name" value="ATPase_P-typ_P_site"/>
</dbReference>
<feature type="transmembrane region" description="Helical" evidence="12">
    <location>
        <begin position="1064"/>
        <end position="1080"/>
    </location>
</feature>
<dbReference type="InterPro" id="IPR023214">
    <property type="entry name" value="HAD_sf"/>
</dbReference>
<feature type="transmembrane region" description="Helical" evidence="12">
    <location>
        <begin position="421"/>
        <end position="442"/>
    </location>
</feature>
<feature type="transmembrane region" description="Helical" evidence="12">
    <location>
        <begin position="1101"/>
        <end position="1125"/>
    </location>
</feature>
<feature type="transmembrane region" description="Helical" evidence="12">
    <location>
        <begin position="58"/>
        <end position="77"/>
    </location>
</feature>
<dbReference type="PROSITE" id="PS00154">
    <property type="entry name" value="ATPASE_E1_E2"/>
    <property type="match status" value="1"/>
</dbReference>
<feature type="transmembrane region" description="Helical" evidence="12">
    <location>
        <begin position="1216"/>
        <end position="1234"/>
    </location>
</feature>
<proteinExistence type="inferred from homology"/>
<dbReference type="SFLD" id="SFLDS00003">
    <property type="entry name" value="Haloacid_Dehalogenase"/>
    <property type="match status" value="1"/>
</dbReference>
<dbReference type="InterPro" id="IPR008250">
    <property type="entry name" value="ATPase_P-typ_transduc_dom_A_sf"/>
</dbReference>
<evidence type="ECO:0000259" key="13">
    <source>
        <dbReference type="Pfam" id="PF00122"/>
    </source>
</evidence>
<dbReference type="PRINTS" id="PR00119">
    <property type="entry name" value="CATATPASE"/>
</dbReference>
<sequence>MASHEGADPSITSKELKSVRFYVQRQQRIDLLLFSVANAVAIGKILKDSTLGEGWTLYANMAIMVAVWTCQILLWLFQVWMVDVKCLVQYKACSSAATATHCKVQAGDFTAKKEIVRLERRGDQEEGMGVLSFEFRKQLFEYDATSNSFSKLAFPVEETFEQYQRSTGFGAEARVAGALAKWGPNRFVVPLPSFRDMLKEQLVAPFFVFQVFCVGLWCLDDYWYYSLFTLGMLVMFECTVVGQRLRNLRELRSLTVPKQALQVYRQGRWDQLPGDALLPGDVISIGRPSGGVGKEARVVPADVLLLAGSCIVEEAVLTGESTPQWKTPIGTHSAKGAASEGADVAQVDPKDRLNIKRDKNFVLFSGTKVLQHTEDRNASIRTPDGGCLAVVLRTGFETSQGQLMRTILYSTERVTANNWEVGLFILFLLIFAVAAAAYVLYYGLQNPDRDRFKLFLNCTMIITSVIPPELPMELSIAVNASLLALARKAVFCTEPFRIPLAGKVAVCCFDKTGTLTSDDMVLRGLAGVPEKGRELLQDVKAAGKDTLRVLAACQSLIQIEGDLVGDPLERAAFEATGWTLSGGSVKSPKEGSARESISIMHRFHFTSALKRMAVTVKVEGSSATGPEYWALLKGAPEVVEGFLEKAPADFSACYREYASQGGRVIALAWKKLDADLTPSQVTALSREEIECGLTFGGFAVFHCPLKEDSEPALRMLKDASHQLVMITGDTPLTACHAAKQVHIVDRPVLILDYHSAPSSSNGASLVGSSDGSTHFEWRSPDEAARRPFESDLRSAIEVASEYDLCLSGDALHTLQQRGIDTSYVPLTQVFARVTPDQKERILHVLRGTGWITLMCGDGTNDVGALKTAHVGVALLAPRETKAAPDSSASASSASNAAAAGAAGGRGRGGRGSAPGAALPPVAPGRGRGSPVGPSGRGAPGQAGRGGPGRGQVKQGPGAKMIERMRQQNKPVTPQMEKMAAWMDGMQDTEAADGMAPMVKPGDASMASPFTAKKSSVMPCTDIIRQGRSTLVTTIQMFKILGLICLSTAYSLSVMYLQGVKLGDFQATVMGMLSAALFFVISHAKPLEHLSADRPHTMIFSLYVFSSITGQFAVHMGYLILMYNGALAAMPEGEKQEPNTDFKPNLVNTVCFLVQFIIQLMTFAVNYQGPPFNAAIKDTKALRVTFFWGTMFFVLLTLDVIPGLTELVSLVSIPWSLALRCVGLGGLSWMLTYAWEQLLRRSFTSPKPPRKGYEVHKHLLQAGKGAAKANGALPAHQHAD</sequence>
<comment type="similarity">
    <text evidence="2">Belongs to the cation transport ATPase (P-type) (TC 3.A.3) family. Type V subfamily.</text>
</comment>
<dbReference type="SUPFAM" id="SSF81665">
    <property type="entry name" value="Calcium ATPase, transmembrane domain M"/>
    <property type="match status" value="1"/>
</dbReference>
<comment type="subcellular location">
    <subcellularLocation>
        <location evidence="1">Membrane</location>
        <topology evidence="1">Multi-pass membrane protein</topology>
    </subcellularLocation>
</comment>
<accession>A0ABP1FKT3</accession>
<evidence type="ECO:0000313" key="15">
    <source>
        <dbReference type="Proteomes" id="UP001497392"/>
    </source>
</evidence>
<keyword evidence="15" id="KW-1185">Reference proteome</keyword>
<evidence type="ECO:0000256" key="11">
    <source>
        <dbReference type="SAM" id="MobiDB-lite"/>
    </source>
</evidence>
<evidence type="ECO:0000256" key="10">
    <source>
        <dbReference type="ARBA" id="ARBA00023136"/>
    </source>
</evidence>
<dbReference type="Gene3D" id="3.40.1110.10">
    <property type="entry name" value="Calcium-transporting ATPase, cytoplasmic domain N"/>
    <property type="match status" value="1"/>
</dbReference>
<dbReference type="Pfam" id="PF13246">
    <property type="entry name" value="Cation_ATPase"/>
    <property type="match status" value="1"/>
</dbReference>
<evidence type="ECO:0000256" key="1">
    <source>
        <dbReference type="ARBA" id="ARBA00004141"/>
    </source>
</evidence>
<dbReference type="InterPro" id="IPR023299">
    <property type="entry name" value="ATPase_P-typ_cyto_dom_N"/>
</dbReference>
<dbReference type="InterPro" id="IPR023298">
    <property type="entry name" value="ATPase_P-typ_TM_dom_sf"/>
</dbReference>
<reference evidence="14 15" key="1">
    <citation type="submission" date="2024-06" db="EMBL/GenBank/DDBJ databases">
        <authorList>
            <person name="Kraege A."/>
            <person name="Thomma B."/>
        </authorList>
    </citation>
    <scope>NUCLEOTIDE SEQUENCE [LARGE SCALE GENOMIC DNA]</scope>
</reference>
<evidence type="ECO:0000256" key="3">
    <source>
        <dbReference type="ARBA" id="ARBA00022692"/>
    </source>
</evidence>
<dbReference type="InterPro" id="IPR036412">
    <property type="entry name" value="HAD-like_sf"/>
</dbReference>
<feature type="transmembrane region" description="Helical" evidence="12">
    <location>
        <begin position="202"/>
        <end position="217"/>
    </location>
</feature>
<keyword evidence="9 12" id="KW-1133">Transmembrane helix</keyword>
<dbReference type="InterPro" id="IPR006544">
    <property type="entry name" value="P-type_TPase_V"/>
</dbReference>
<keyword evidence="4" id="KW-0479">Metal-binding</keyword>
<evidence type="ECO:0000256" key="5">
    <source>
        <dbReference type="ARBA" id="ARBA00022741"/>
    </source>
</evidence>
<dbReference type="PANTHER" id="PTHR45630">
    <property type="entry name" value="CATION-TRANSPORTING ATPASE-RELATED"/>
    <property type="match status" value="1"/>
</dbReference>
<dbReference type="SFLD" id="SFLDF00027">
    <property type="entry name" value="p-type_atpase"/>
    <property type="match status" value="1"/>
</dbReference>
<keyword evidence="10 12" id="KW-0472">Membrane</keyword>
<dbReference type="SFLD" id="SFLDG00002">
    <property type="entry name" value="C1.7:_P-type_atpase_like"/>
    <property type="match status" value="1"/>
</dbReference>
<evidence type="ECO:0000256" key="8">
    <source>
        <dbReference type="ARBA" id="ARBA00022967"/>
    </source>
</evidence>
<keyword evidence="6" id="KW-0067">ATP-binding</keyword>
<dbReference type="Gene3D" id="3.40.50.1000">
    <property type="entry name" value="HAD superfamily/HAD-like"/>
    <property type="match status" value="1"/>
</dbReference>
<feature type="transmembrane region" description="Helical" evidence="12">
    <location>
        <begin position="1037"/>
        <end position="1058"/>
    </location>
</feature>